<evidence type="ECO:0000256" key="1">
    <source>
        <dbReference type="ARBA" id="ARBA00022741"/>
    </source>
</evidence>
<keyword evidence="1" id="KW-0547">Nucleotide-binding</keyword>
<dbReference type="AlphaFoldDB" id="A0A7J6L3H4"/>
<proteinExistence type="predicted"/>
<dbReference type="PANTHER" id="PTHR43272:SF33">
    <property type="entry name" value="AMP-BINDING DOMAIN-CONTAINING PROTEIN-RELATED"/>
    <property type="match status" value="1"/>
</dbReference>
<dbReference type="SUPFAM" id="SSF56801">
    <property type="entry name" value="Acetyl-CoA synthetase-like"/>
    <property type="match status" value="1"/>
</dbReference>
<feature type="domain" description="AMP-dependent synthetase/ligase" evidence="3">
    <location>
        <begin position="8"/>
        <end position="121"/>
    </location>
</feature>
<dbReference type="GO" id="GO:0004467">
    <property type="term" value="F:long-chain fatty acid-CoA ligase activity"/>
    <property type="evidence" value="ECO:0007669"/>
    <property type="project" value="TreeGrafter"/>
</dbReference>
<organism evidence="4 5">
    <name type="scientific">Perkinsus olseni</name>
    <name type="common">Perkinsus atlanticus</name>
    <dbReference type="NCBI Taxonomy" id="32597"/>
    <lineage>
        <taxon>Eukaryota</taxon>
        <taxon>Sar</taxon>
        <taxon>Alveolata</taxon>
        <taxon>Perkinsozoa</taxon>
        <taxon>Perkinsea</taxon>
        <taxon>Perkinsida</taxon>
        <taxon>Perkinsidae</taxon>
        <taxon>Perkinsus</taxon>
    </lineage>
</organism>
<comment type="caution">
    <text evidence="4">The sequence shown here is derived from an EMBL/GenBank/DDBJ whole genome shotgun (WGS) entry which is preliminary data.</text>
</comment>
<dbReference type="Proteomes" id="UP000572268">
    <property type="component" value="Unassembled WGS sequence"/>
</dbReference>
<feature type="non-terminal residue" evidence="4">
    <location>
        <position position="1"/>
    </location>
</feature>
<gene>
    <name evidence="4" type="ORF">FOL46_009079</name>
</gene>
<dbReference type="Pfam" id="PF00501">
    <property type="entry name" value="AMP-binding"/>
    <property type="match status" value="1"/>
</dbReference>
<dbReference type="PANTHER" id="PTHR43272">
    <property type="entry name" value="LONG-CHAIN-FATTY-ACID--COA LIGASE"/>
    <property type="match status" value="1"/>
</dbReference>
<dbReference type="InterPro" id="IPR029063">
    <property type="entry name" value="SAM-dependent_MTases_sf"/>
</dbReference>
<evidence type="ECO:0000259" key="3">
    <source>
        <dbReference type="Pfam" id="PF00501"/>
    </source>
</evidence>
<keyword evidence="2" id="KW-0067">ATP-binding</keyword>
<evidence type="ECO:0000256" key="2">
    <source>
        <dbReference type="ARBA" id="ARBA00022840"/>
    </source>
</evidence>
<dbReference type="InterPro" id="IPR000873">
    <property type="entry name" value="AMP-dep_synth/lig_dom"/>
</dbReference>
<dbReference type="Gene3D" id="3.40.50.150">
    <property type="entry name" value="Vaccinia Virus protein VP39"/>
    <property type="match status" value="1"/>
</dbReference>
<accession>A0A7J6L3H4</accession>
<reference evidence="4 5" key="1">
    <citation type="submission" date="2020-04" db="EMBL/GenBank/DDBJ databases">
        <title>Perkinsus olseni comparative genomics.</title>
        <authorList>
            <person name="Bogema D.R."/>
        </authorList>
    </citation>
    <scope>NUCLEOTIDE SEQUENCE [LARGE SCALE GENOMIC DNA]</scope>
    <source>
        <strain evidence="4">ATCC PRA-31</strain>
    </source>
</reference>
<evidence type="ECO:0000313" key="4">
    <source>
        <dbReference type="EMBL" id="KAF4653632.1"/>
    </source>
</evidence>
<dbReference type="InterPro" id="IPR042099">
    <property type="entry name" value="ANL_N_sf"/>
</dbReference>
<protein>
    <recommendedName>
        <fullName evidence="3">AMP-dependent synthetase/ligase domain-containing protein</fullName>
    </recommendedName>
</protein>
<evidence type="ECO:0000313" key="5">
    <source>
        <dbReference type="Proteomes" id="UP000572268"/>
    </source>
</evidence>
<dbReference type="Gene3D" id="3.40.50.12780">
    <property type="entry name" value="N-terminal domain of ligase-like"/>
    <property type="match status" value="1"/>
</dbReference>
<dbReference type="SUPFAM" id="SSF53335">
    <property type="entry name" value="S-adenosyl-L-methionine-dependent methyltransferases"/>
    <property type="match status" value="1"/>
</dbReference>
<dbReference type="GO" id="GO:0005524">
    <property type="term" value="F:ATP binding"/>
    <property type="evidence" value="ECO:0007669"/>
    <property type="project" value="UniProtKB-KW"/>
</dbReference>
<dbReference type="GO" id="GO:0016020">
    <property type="term" value="C:membrane"/>
    <property type="evidence" value="ECO:0007669"/>
    <property type="project" value="TreeGrafter"/>
</dbReference>
<dbReference type="Pfam" id="PF13578">
    <property type="entry name" value="Methyltransf_24"/>
    <property type="match status" value="1"/>
</dbReference>
<sequence>PSAVKANRAALGGRLRLVITGGRPLPIQLHQTLKQTSLRCAVVNCLTIPECGGVALLTSEADYRCGLAGGPIASLDMRLVDASDKCGIRDCSVAHVDAQTCELRPRGELCVRGNSVSPGYFRRPQATRLRFDSAGWFHTGDIVEVLPAGAVKLFDERICDQLDLGDGRMVSASRVEQAYEKHCSGIEQCVVFGSSKAETMIALVVPCVQAAKEWATEAEILFHVDELLESDWLRMRIMKEMERLPLDVLPKGHKYRVNDVELVKEPFSVACGTITAAVGRRYRRSEIMLQNRDKIEAALRRLPLLAPPKSDYLNVAELITPRRTTGKYAEATARSEEEVSALLEDVDSVIERQAAFERSCITISPTFKRDIAAFFAPLAGSREWTVLEVGIYHGYTTAVLSKTFKHVIVLEYYLGNVFTAMKNVRLFAGNVTNIEWHAFDAYSTSWAATLMPMNSIEVVLIDASHTYDHVHSDILNALALPGVGWLIMDDYGVFQKGQLEVRHALRYFEEAGTLNCSWPVGSEDIFFANITEFFTVGREGMICMVIGPPPTLGPTIGFVVDRVLTGVHASTFQLLDTYRYNPYDTLNFKRVTNPPPRNASYAQIYSDNLGLATAVRWADNRLKLGFEQGVVEWQVEFNPTLTGVTVTEYPNGVVYRGIRLFGIFTRIEGAAHEAAIIP</sequence>
<name>A0A7J6L3H4_PEROL</name>
<dbReference type="EMBL" id="JABANN010000791">
    <property type="protein sequence ID" value="KAF4653632.1"/>
    <property type="molecule type" value="Genomic_DNA"/>
</dbReference>